<evidence type="ECO:0000313" key="14">
    <source>
        <dbReference type="EMBL" id="KAL3786278.1"/>
    </source>
</evidence>
<gene>
    <name evidence="14" type="ORF">HJC23_005356</name>
</gene>
<feature type="domain" description="GPI inositol-deacylase PGAP1-like alpha/beta" evidence="13">
    <location>
        <begin position="493"/>
        <end position="785"/>
    </location>
</feature>
<evidence type="ECO:0000256" key="11">
    <source>
        <dbReference type="SAM" id="MobiDB-lite"/>
    </source>
</evidence>
<dbReference type="Proteomes" id="UP001516023">
    <property type="component" value="Unassembled WGS sequence"/>
</dbReference>
<keyword evidence="7 10" id="KW-0653">Protein transport</keyword>
<protein>
    <recommendedName>
        <fullName evidence="10">GPI inositol-deacylase</fullName>
        <ecNumber evidence="10">3.1.-.-</ecNumber>
    </recommendedName>
</protein>
<comment type="caution">
    <text evidence="10">Lacks conserved residue(s) required for the propagation of feature annotation.</text>
</comment>
<evidence type="ECO:0000256" key="6">
    <source>
        <dbReference type="ARBA" id="ARBA00022824"/>
    </source>
</evidence>
<dbReference type="EMBL" id="JABMIG020000198">
    <property type="protein sequence ID" value="KAL3786278.1"/>
    <property type="molecule type" value="Genomic_DNA"/>
</dbReference>
<keyword evidence="15" id="KW-1185">Reference proteome</keyword>
<dbReference type="EC" id="3.1.-.-" evidence="10"/>
<evidence type="ECO:0000259" key="12">
    <source>
        <dbReference type="Pfam" id="PF07727"/>
    </source>
</evidence>
<keyword evidence="5 10" id="KW-0378">Hydrolase</keyword>
<feature type="domain" description="Reverse transcriptase Ty1/copia-type" evidence="12">
    <location>
        <begin position="26"/>
        <end position="250"/>
    </location>
</feature>
<evidence type="ECO:0000256" key="1">
    <source>
        <dbReference type="ARBA" id="ARBA00004477"/>
    </source>
</evidence>
<evidence type="ECO:0000256" key="2">
    <source>
        <dbReference type="ARBA" id="ARBA00006931"/>
    </source>
</evidence>
<dbReference type="InterPro" id="IPR029058">
    <property type="entry name" value="AB_hydrolase_fold"/>
</dbReference>
<evidence type="ECO:0000256" key="7">
    <source>
        <dbReference type="ARBA" id="ARBA00022927"/>
    </source>
</evidence>
<evidence type="ECO:0000256" key="3">
    <source>
        <dbReference type="ARBA" id="ARBA00022448"/>
    </source>
</evidence>
<dbReference type="Gene3D" id="3.40.50.1820">
    <property type="entry name" value="alpha/beta hydrolase"/>
    <property type="match status" value="1"/>
</dbReference>
<name>A0ABD3PDX6_9STRA</name>
<keyword evidence="3 10" id="KW-0813">Transport</keyword>
<reference evidence="14 15" key="1">
    <citation type="journal article" date="2020" name="G3 (Bethesda)">
        <title>Improved Reference Genome for Cyclotella cryptica CCMP332, a Model for Cell Wall Morphogenesis, Salinity Adaptation, and Lipid Production in Diatoms (Bacillariophyta).</title>
        <authorList>
            <person name="Roberts W.R."/>
            <person name="Downey K.M."/>
            <person name="Ruck E.C."/>
            <person name="Traller J.C."/>
            <person name="Alverson A.J."/>
        </authorList>
    </citation>
    <scope>NUCLEOTIDE SEQUENCE [LARGE SCALE GENOMIC DNA]</scope>
    <source>
        <strain evidence="14 15">CCMP332</strain>
    </source>
</reference>
<dbReference type="InterPro" id="IPR039529">
    <property type="entry name" value="PGAP1/BST1"/>
</dbReference>
<accession>A0ABD3PDX6</accession>
<evidence type="ECO:0000256" key="8">
    <source>
        <dbReference type="ARBA" id="ARBA00022989"/>
    </source>
</evidence>
<organism evidence="14 15">
    <name type="scientific">Cyclotella cryptica</name>
    <dbReference type="NCBI Taxonomy" id="29204"/>
    <lineage>
        <taxon>Eukaryota</taxon>
        <taxon>Sar</taxon>
        <taxon>Stramenopiles</taxon>
        <taxon>Ochrophyta</taxon>
        <taxon>Bacillariophyta</taxon>
        <taxon>Coscinodiscophyceae</taxon>
        <taxon>Thalassiosirophycidae</taxon>
        <taxon>Stephanodiscales</taxon>
        <taxon>Stephanodiscaceae</taxon>
        <taxon>Cyclotella</taxon>
    </lineage>
</organism>
<comment type="similarity">
    <text evidence="2 10">Belongs to the GPI inositol-deacylase family.</text>
</comment>
<evidence type="ECO:0000256" key="10">
    <source>
        <dbReference type="RuleBase" id="RU365011"/>
    </source>
</evidence>
<proteinExistence type="inferred from homology"/>
<evidence type="ECO:0000313" key="15">
    <source>
        <dbReference type="Proteomes" id="UP001516023"/>
    </source>
</evidence>
<sequence>MQQPDAGEFVKAVIKEINGHIEHKRWKLIKRSEVPEDADVIPSVWAMRRKRDLMINEILKYKSRLNLHGGKQVYRMNYFETYAPVVTWFAIRLIIVMAILFTLSLRQIDFVQAYPQAPIETDMYMECPRELRHVTAGYVWNSYLVEKLRSIGFQPSLIDECVFFHDDVIFIVYVDNGIFLGPNDQSLTDVIHEISDAGLDIEDQGHPADYIGVTITKHSNGCIEFTQHALIDAIINDVNIGDAYTKPVPAKATQQLHAYKDSPRFDECDFNFNYRSVTGKLNYLTQTSCSDLLFATHQVAKYSSDPRKKHGEAIVYIVRYVKKTRHLGLKFRPNESKGFECYCNADFAGNWNKDFAQHDPSTAKSRSGWVIFYARYPIIRASKLQSQVALSTTEAEYIAMSMALRDVIPIMELMNEFRERIFKVICTQPQVYCKVFEDNSGSMIENYDSQSNPKLCTRNVADVGRLLEFHDNWCFLPPKLIKSQWKDVPHPHRGHPVLYVPRHWGTFSQARSIGVHGTRWTGGSMNHDRSVYQIYNSFKTDEGMHDGTNLLANKTQEEFIAFLLSSYSKSYLDDFVMDVFSLAFDGGEGVALHSSKLFRQAEFFARAVETLVEGCQLSNTGDLSANDKVQGITIVDHSIGAWVVRIALKLHPHLTDKGWVRNVITLASPLSSVPYAVDAGVHDIVNHLNDEYRGNDEVTFISISRGLRDEMIPPESCEIPFAFEDRTIRAQGEMSTASVISEAFLAITIMKVNSDMDIDNQYGMDHRAIVWCYDLLKVVRKVIFTLVSTTDQGMTAHNRLNVANNVMLGRTSHKKTSSSFFSKGNSPTMGSISD</sequence>
<dbReference type="InterPro" id="IPR013103">
    <property type="entry name" value="RVT_2"/>
</dbReference>
<feature type="compositionally biased region" description="Polar residues" evidence="11">
    <location>
        <begin position="824"/>
        <end position="834"/>
    </location>
</feature>
<evidence type="ECO:0000256" key="5">
    <source>
        <dbReference type="ARBA" id="ARBA00022801"/>
    </source>
</evidence>
<keyword evidence="4 10" id="KW-0812">Transmembrane</keyword>
<dbReference type="GO" id="GO:0005789">
    <property type="term" value="C:endoplasmic reticulum membrane"/>
    <property type="evidence" value="ECO:0007669"/>
    <property type="project" value="UniProtKB-SubCell"/>
</dbReference>
<comment type="caution">
    <text evidence="14">The sequence shown here is derived from an EMBL/GenBank/DDBJ whole genome shotgun (WGS) entry which is preliminary data.</text>
</comment>
<keyword evidence="6 10" id="KW-0256">Endoplasmic reticulum</keyword>
<evidence type="ECO:0000256" key="4">
    <source>
        <dbReference type="ARBA" id="ARBA00022692"/>
    </source>
</evidence>
<evidence type="ECO:0000256" key="9">
    <source>
        <dbReference type="ARBA" id="ARBA00023136"/>
    </source>
</evidence>
<dbReference type="CDD" id="cd09272">
    <property type="entry name" value="RNase_HI_RT_Ty1"/>
    <property type="match status" value="1"/>
</dbReference>
<dbReference type="GO" id="GO:0016787">
    <property type="term" value="F:hydrolase activity"/>
    <property type="evidence" value="ECO:0007669"/>
    <property type="project" value="UniProtKB-KW"/>
</dbReference>
<keyword evidence="9 10" id="KW-0472">Membrane</keyword>
<keyword evidence="8 10" id="KW-1133">Transmembrane helix</keyword>
<evidence type="ECO:0000259" key="13">
    <source>
        <dbReference type="Pfam" id="PF07819"/>
    </source>
</evidence>
<dbReference type="AlphaFoldDB" id="A0ABD3PDX6"/>
<dbReference type="PANTHER" id="PTHR15495">
    <property type="entry name" value="NEGATIVE REGULATOR OF VESICLE FORMATION-RELATED"/>
    <property type="match status" value="1"/>
</dbReference>
<dbReference type="InterPro" id="IPR012908">
    <property type="entry name" value="PGAP1-ab_dom-like"/>
</dbReference>
<dbReference type="PANTHER" id="PTHR15495:SF7">
    <property type="entry name" value="GPI INOSITOL-DEACYLASE"/>
    <property type="match status" value="1"/>
</dbReference>
<dbReference type="Pfam" id="PF07819">
    <property type="entry name" value="PGAP1"/>
    <property type="match status" value="1"/>
</dbReference>
<comment type="subcellular location">
    <subcellularLocation>
        <location evidence="1">Endoplasmic reticulum membrane</location>
        <topology evidence="1">Multi-pass membrane protein</topology>
    </subcellularLocation>
</comment>
<dbReference type="Pfam" id="PF07727">
    <property type="entry name" value="RVT_2"/>
    <property type="match status" value="1"/>
</dbReference>
<dbReference type="SUPFAM" id="SSF53474">
    <property type="entry name" value="alpha/beta-Hydrolases"/>
    <property type="match status" value="1"/>
</dbReference>
<feature type="region of interest" description="Disordered" evidence="11">
    <location>
        <begin position="815"/>
        <end position="834"/>
    </location>
</feature>
<feature type="transmembrane region" description="Helical" evidence="10">
    <location>
        <begin position="85"/>
        <end position="105"/>
    </location>
</feature>
<comment type="function">
    <text evidence="10">Involved in inositol deacylation of GPI-anchored proteins which plays important roles in the quality control and ER-associated degradation of GPI-anchored proteins.</text>
</comment>
<dbReference type="GO" id="GO:0015031">
    <property type="term" value="P:protein transport"/>
    <property type="evidence" value="ECO:0007669"/>
    <property type="project" value="UniProtKB-KW"/>
</dbReference>